<keyword evidence="2" id="KW-0472">Membrane</keyword>
<dbReference type="Pfam" id="PF09579">
    <property type="entry name" value="Spore_YtfJ"/>
    <property type="match status" value="1"/>
</dbReference>
<dbReference type="Proteomes" id="UP000555564">
    <property type="component" value="Unassembled WGS sequence"/>
</dbReference>
<feature type="transmembrane region" description="Helical" evidence="2">
    <location>
        <begin position="92"/>
        <end position="111"/>
    </location>
</feature>
<gene>
    <name evidence="3" type="ORF">BJ992_006302</name>
</gene>
<evidence type="ECO:0000256" key="2">
    <source>
        <dbReference type="SAM" id="Phobius"/>
    </source>
</evidence>
<evidence type="ECO:0000256" key="1">
    <source>
        <dbReference type="SAM" id="MobiDB-lite"/>
    </source>
</evidence>
<dbReference type="PANTHER" id="PTHR39162:SF1">
    <property type="entry name" value="SPORULATION PROTEIN YTFJ"/>
    <property type="match status" value="1"/>
</dbReference>
<sequence>MDVAGIIEKIKDAATVRRAYGDPIECDGVTVIPAARVGGGGGGGGGAGGHREGEPAGEGSGGGFGVGITPTGVFVVKDGTVRWNPAIDYNRLIVGSQIVLVVALLTLNAILRRRARRS</sequence>
<organism evidence="3 4">
    <name type="scientific">Sphaerisporangium rubeum</name>
    <dbReference type="NCBI Taxonomy" id="321317"/>
    <lineage>
        <taxon>Bacteria</taxon>
        <taxon>Bacillati</taxon>
        <taxon>Actinomycetota</taxon>
        <taxon>Actinomycetes</taxon>
        <taxon>Streptosporangiales</taxon>
        <taxon>Streptosporangiaceae</taxon>
        <taxon>Sphaerisporangium</taxon>
    </lineage>
</organism>
<protein>
    <submittedName>
        <fullName evidence="3">Putative spore protein YtfJ</fullName>
    </submittedName>
</protein>
<keyword evidence="2" id="KW-1133">Transmembrane helix</keyword>
<keyword evidence="2" id="KW-0812">Transmembrane</keyword>
<proteinExistence type="predicted"/>
<dbReference type="InterPro" id="IPR014229">
    <property type="entry name" value="Spore_YtfJ"/>
</dbReference>
<dbReference type="EMBL" id="JACHIU010000001">
    <property type="protein sequence ID" value="MBB6476871.1"/>
    <property type="molecule type" value="Genomic_DNA"/>
</dbReference>
<comment type="caution">
    <text evidence="3">The sequence shown here is derived from an EMBL/GenBank/DDBJ whole genome shotgun (WGS) entry which is preliminary data.</text>
</comment>
<dbReference type="RefSeq" id="WP_184987186.1">
    <property type="nucleotide sequence ID" value="NZ_BAAALO010000006.1"/>
</dbReference>
<name>A0A7X0MB96_9ACTN</name>
<dbReference type="PANTHER" id="PTHR39162">
    <property type="entry name" value="GLL3345 PROTEIN"/>
    <property type="match status" value="1"/>
</dbReference>
<accession>A0A7X0MB96</accession>
<evidence type="ECO:0000313" key="4">
    <source>
        <dbReference type="Proteomes" id="UP000555564"/>
    </source>
</evidence>
<dbReference type="AlphaFoldDB" id="A0A7X0MB96"/>
<reference evidence="3 4" key="1">
    <citation type="submission" date="2020-08" db="EMBL/GenBank/DDBJ databases">
        <title>Sequencing the genomes of 1000 actinobacteria strains.</title>
        <authorList>
            <person name="Klenk H.-P."/>
        </authorList>
    </citation>
    <scope>NUCLEOTIDE SEQUENCE [LARGE SCALE GENOMIC DNA]</scope>
    <source>
        <strain evidence="3 4">DSM 44936</strain>
    </source>
</reference>
<feature type="compositionally biased region" description="Gly residues" evidence="1">
    <location>
        <begin position="56"/>
        <end position="65"/>
    </location>
</feature>
<evidence type="ECO:0000313" key="3">
    <source>
        <dbReference type="EMBL" id="MBB6476871.1"/>
    </source>
</evidence>
<feature type="region of interest" description="Disordered" evidence="1">
    <location>
        <begin position="41"/>
        <end position="65"/>
    </location>
</feature>
<keyword evidence="4" id="KW-1185">Reference proteome</keyword>